<organism evidence="3 4">
    <name type="scientific">Candidatus Muproteobacteria bacterium RBG_16_64_10</name>
    <dbReference type="NCBI Taxonomy" id="1817757"/>
    <lineage>
        <taxon>Bacteria</taxon>
        <taxon>Pseudomonadati</taxon>
        <taxon>Pseudomonadota</taxon>
        <taxon>Candidatus Muproteobacteria</taxon>
    </lineage>
</organism>
<proteinExistence type="predicted"/>
<dbReference type="PANTHER" id="PTHR43428:SF1">
    <property type="entry name" value="ARSENATE REDUCTASE"/>
    <property type="match status" value="1"/>
</dbReference>
<dbReference type="InterPro" id="IPR023485">
    <property type="entry name" value="Ptyr_pPase"/>
</dbReference>
<dbReference type="Gene3D" id="3.40.50.2300">
    <property type="match status" value="1"/>
</dbReference>
<dbReference type="Pfam" id="PF01451">
    <property type="entry name" value="LMWPc"/>
    <property type="match status" value="1"/>
</dbReference>
<protein>
    <recommendedName>
        <fullName evidence="2">Phosphotyrosine protein phosphatase I domain-containing protein</fullName>
    </recommendedName>
</protein>
<dbReference type="PANTHER" id="PTHR43428">
    <property type="entry name" value="ARSENATE REDUCTASE"/>
    <property type="match status" value="1"/>
</dbReference>
<accession>A0A1F6SZP9</accession>
<evidence type="ECO:0000313" key="3">
    <source>
        <dbReference type="EMBL" id="OGI38412.1"/>
    </source>
</evidence>
<dbReference type="InterPro" id="IPR036196">
    <property type="entry name" value="Ptyr_pPase_sf"/>
</dbReference>
<sequence length="128" mass="14118">MADAWANHLGSAWLEARSAGVESHGENPRAIAVMREAGVDISRRESARLTPELLEWADLVVTVCKQADESCPALPLGARKNHWPLNDPATATGTDEEIMQVFRASRDLIRTCVTSLVVELRTREAARR</sequence>
<keyword evidence="1" id="KW-0059">Arsenical resistance</keyword>
<dbReference type="CDD" id="cd16345">
    <property type="entry name" value="LMWP_ArsC"/>
    <property type="match status" value="1"/>
</dbReference>
<dbReference type="AlphaFoldDB" id="A0A1F6SZP9"/>
<reference evidence="3 4" key="1">
    <citation type="journal article" date="2016" name="Nat. Commun.">
        <title>Thousands of microbial genomes shed light on interconnected biogeochemical processes in an aquifer system.</title>
        <authorList>
            <person name="Anantharaman K."/>
            <person name="Brown C.T."/>
            <person name="Hug L.A."/>
            <person name="Sharon I."/>
            <person name="Castelle C.J."/>
            <person name="Probst A.J."/>
            <person name="Thomas B.C."/>
            <person name="Singh A."/>
            <person name="Wilkins M.J."/>
            <person name="Karaoz U."/>
            <person name="Brodie E.L."/>
            <person name="Williams K.H."/>
            <person name="Hubbard S.S."/>
            <person name="Banfield J.F."/>
        </authorList>
    </citation>
    <scope>NUCLEOTIDE SEQUENCE [LARGE SCALE GENOMIC DNA]</scope>
</reference>
<dbReference type="SMART" id="SM00226">
    <property type="entry name" value="LMWPc"/>
    <property type="match status" value="1"/>
</dbReference>
<comment type="caution">
    <text evidence="3">The sequence shown here is derived from an EMBL/GenBank/DDBJ whole genome shotgun (WGS) entry which is preliminary data.</text>
</comment>
<evidence type="ECO:0000259" key="2">
    <source>
        <dbReference type="SMART" id="SM00226"/>
    </source>
</evidence>
<evidence type="ECO:0000313" key="4">
    <source>
        <dbReference type="Proteomes" id="UP000179334"/>
    </source>
</evidence>
<name>A0A1F6SZP9_9PROT</name>
<dbReference type="GO" id="GO:0046685">
    <property type="term" value="P:response to arsenic-containing substance"/>
    <property type="evidence" value="ECO:0007669"/>
    <property type="project" value="UniProtKB-KW"/>
</dbReference>
<dbReference type="SUPFAM" id="SSF52788">
    <property type="entry name" value="Phosphotyrosine protein phosphatases I"/>
    <property type="match status" value="1"/>
</dbReference>
<dbReference type="Proteomes" id="UP000179334">
    <property type="component" value="Unassembled WGS sequence"/>
</dbReference>
<gene>
    <name evidence="3" type="ORF">A2V91_01960</name>
</gene>
<evidence type="ECO:0000256" key="1">
    <source>
        <dbReference type="ARBA" id="ARBA00022849"/>
    </source>
</evidence>
<feature type="domain" description="Phosphotyrosine protein phosphatase I" evidence="2">
    <location>
        <begin position="1"/>
        <end position="119"/>
    </location>
</feature>
<dbReference type="EMBL" id="MFSR01000075">
    <property type="protein sequence ID" value="OGI38412.1"/>
    <property type="molecule type" value="Genomic_DNA"/>
</dbReference>